<protein>
    <submittedName>
        <fullName evidence="1">Uncharacterized protein</fullName>
    </submittedName>
</protein>
<accession>A0ABQ4J3S2</accession>
<evidence type="ECO:0000313" key="2">
    <source>
        <dbReference type="Proteomes" id="UP000643165"/>
    </source>
</evidence>
<organism evidence="1 2">
    <name type="scientific">Micromonospora lutea</name>
    <dbReference type="NCBI Taxonomy" id="419825"/>
    <lineage>
        <taxon>Bacteria</taxon>
        <taxon>Bacillati</taxon>
        <taxon>Actinomycetota</taxon>
        <taxon>Actinomycetes</taxon>
        <taxon>Micromonosporales</taxon>
        <taxon>Micromonosporaceae</taxon>
        <taxon>Micromonospora</taxon>
    </lineage>
</organism>
<sequence>MRAVDLGLAGFIEDHVAGSVEEQPVRHHQRRRPRAGIRDLLVEAGVLGGHRVRTRGQVSR</sequence>
<comment type="caution">
    <text evidence="1">The sequence shown here is derived from an EMBL/GenBank/DDBJ whole genome shotgun (WGS) entry which is preliminary data.</text>
</comment>
<gene>
    <name evidence="1" type="ORF">Vlu01_54420</name>
</gene>
<proteinExistence type="predicted"/>
<evidence type="ECO:0000313" key="1">
    <source>
        <dbReference type="EMBL" id="GIJ24818.1"/>
    </source>
</evidence>
<keyword evidence="2" id="KW-1185">Reference proteome</keyword>
<dbReference type="EMBL" id="BOPB01000044">
    <property type="protein sequence ID" value="GIJ24818.1"/>
    <property type="molecule type" value="Genomic_DNA"/>
</dbReference>
<reference evidence="1 2" key="1">
    <citation type="submission" date="2021-01" db="EMBL/GenBank/DDBJ databases">
        <title>Whole genome shotgun sequence of Verrucosispora lutea NBRC 106530.</title>
        <authorList>
            <person name="Komaki H."/>
            <person name="Tamura T."/>
        </authorList>
    </citation>
    <scope>NUCLEOTIDE SEQUENCE [LARGE SCALE GENOMIC DNA]</scope>
    <source>
        <strain evidence="1 2">NBRC 106530</strain>
    </source>
</reference>
<name>A0ABQ4J3S2_9ACTN</name>
<dbReference type="Proteomes" id="UP000643165">
    <property type="component" value="Unassembled WGS sequence"/>
</dbReference>